<gene>
    <name evidence="2" type="ORF">OJF2_37860</name>
</gene>
<organism evidence="2 3">
    <name type="scientific">Aquisphaera giovannonii</name>
    <dbReference type="NCBI Taxonomy" id="406548"/>
    <lineage>
        <taxon>Bacteria</taxon>
        <taxon>Pseudomonadati</taxon>
        <taxon>Planctomycetota</taxon>
        <taxon>Planctomycetia</taxon>
        <taxon>Isosphaerales</taxon>
        <taxon>Isosphaeraceae</taxon>
        <taxon>Aquisphaera</taxon>
    </lineage>
</organism>
<keyword evidence="3" id="KW-1185">Reference proteome</keyword>
<dbReference type="OrthoDB" id="9807902at2"/>
<dbReference type="AlphaFoldDB" id="A0A5B9W4S6"/>
<evidence type="ECO:0000313" key="3">
    <source>
        <dbReference type="Proteomes" id="UP000324233"/>
    </source>
</evidence>
<evidence type="ECO:0000313" key="2">
    <source>
        <dbReference type="EMBL" id="QEH35239.1"/>
    </source>
</evidence>
<feature type="region of interest" description="Disordered" evidence="1">
    <location>
        <begin position="248"/>
        <end position="289"/>
    </location>
</feature>
<name>A0A5B9W4S6_9BACT</name>
<proteinExistence type="predicted"/>
<dbReference type="RefSeq" id="WP_148595063.1">
    <property type="nucleotide sequence ID" value="NZ_CP042997.1"/>
</dbReference>
<accession>A0A5B9W4S6</accession>
<dbReference type="KEGG" id="agv:OJF2_37860"/>
<dbReference type="Proteomes" id="UP000324233">
    <property type="component" value="Chromosome"/>
</dbReference>
<sequence length="289" mass="31546">MPHVIAEEVFRKAQEGIRNRLFKDAKESDDLLRALGTKIAGEVPGCRTSFGPIKKMARASKKVNSPKADGGYDGDWYELKDVARMTIIAPWHSEVATVGSKVEGACGLGKQMKLLKRKVVKEDEDDCGYSGLNYVIQMPNQRPVEIQVNVPELIYGKEGEDDAQNVLGFELFNQLKCKFIIEGGHGHKLYEIYREAPSSRIGRAAAQVSIEYYGYLRRGFPNGLIVEQLRKDLRGVYSMLPPPLRPRAYAFSGPPGASSGGSSGSPSGGPPPLRGRAYAFSGPSGGPSR</sequence>
<dbReference type="EMBL" id="CP042997">
    <property type="protein sequence ID" value="QEH35239.1"/>
    <property type="molecule type" value="Genomic_DNA"/>
</dbReference>
<evidence type="ECO:0000256" key="1">
    <source>
        <dbReference type="SAM" id="MobiDB-lite"/>
    </source>
</evidence>
<feature type="compositionally biased region" description="Gly residues" evidence="1">
    <location>
        <begin position="258"/>
        <end position="267"/>
    </location>
</feature>
<reference evidence="2 3" key="1">
    <citation type="submission" date="2019-08" db="EMBL/GenBank/DDBJ databases">
        <title>Deep-cultivation of Planctomycetes and their phenomic and genomic characterization uncovers novel biology.</title>
        <authorList>
            <person name="Wiegand S."/>
            <person name="Jogler M."/>
            <person name="Boedeker C."/>
            <person name="Pinto D."/>
            <person name="Vollmers J."/>
            <person name="Rivas-Marin E."/>
            <person name="Kohn T."/>
            <person name="Peeters S.H."/>
            <person name="Heuer A."/>
            <person name="Rast P."/>
            <person name="Oberbeckmann S."/>
            <person name="Bunk B."/>
            <person name="Jeske O."/>
            <person name="Meyerdierks A."/>
            <person name="Storesund J.E."/>
            <person name="Kallscheuer N."/>
            <person name="Luecker S."/>
            <person name="Lage O.M."/>
            <person name="Pohl T."/>
            <person name="Merkel B.J."/>
            <person name="Hornburger P."/>
            <person name="Mueller R.-W."/>
            <person name="Bruemmer F."/>
            <person name="Labrenz M."/>
            <person name="Spormann A.M."/>
            <person name="Op den Camp H."/>
            <person name="Overmann J."/>
            <person name="Amann R."/>
            <person name="Jetten M.S.M."/>
            <person name="Mascher T."/>
            <person name="Medema M.H."/>
            <person name="Devos D.P."/>
            <person name="Kaster A.-K."/>
            <person name="Ovreas L."/>
            <person name="Rohde M."/>
            <person name="Galperin M.Y."/>
            <person name="Jogler C."/>
        </authorList>
    </citation>
    <scope>NUCLEOTIDE SEQUENCE [LARGE SCALE GENOMIC DNA]</scope>
    <source>
        <strain evidence="2 3">OJF2</strain>
    </source>
</reference>
<protein>
    <submittedName>
        <fullName evidence="2">Uncharacterized protein</fullName>
    </submittedName>
</protein>